<feature type="transmembrane region" description="Helical" evidence="13">
    <location>
        <begin position="40"/>
        <end position="61"/>
    </location>
</feature>
<protein>
    <submittedName>
        <fullName evidence="15">Predicted ferric reductase</fullName>
    </submittedName>
</protein>
<dbReference type="SUPFAM" id="SSF63380">
    <property type="entry name" value="Riboflavin synthase domain-like"/>
    <property type="match status" value="1"/>
</dbReference>
<dbReference type="RefSeq" id="WP_093273364.1">
    <property type="nucleotide sequence ID" value="NZ_FNDD01000011.1"/>
</dbReference>
<accession>A0A1G8ANP9</accession>
<dbReference type="InterPro" id="IPR017938">
    <property type="entry name" value="Riboflavin_synthase-like_b-brl"/>
</dbReference>
<dbReference type="PANTHER" id="PTHR47354">
    <property type="entry name" value="NADH OXIDOREDUCTASE HCR"/>
    <property type="match status" value="1"/>
</dbReference>
<proteinExistence type="predicted"/>
<gene>
    <name evidence="15" type="ORF">SAMN04488136_11138</name>
</gene>
<dbReference type="CDD" id="cd06198">
    <property type="entry name" value="FNR_like_3"/>
    <property type="match status" value="1"/>
</dbReference>
<evidence type="ECO:0000256" key="6">
    <source>
        <dbReference type="ARBA" id="ARBA00022723"/>
    </source>
</evidence>
<dbReference type="GO" id="GO:0051537">
    <property type="term" value="F:2 iron, 2 sulfur cluster binding"/>
    <property type="evidence" value="ECO:0007669"/>
    <property type="project" value="UniProtKB-KW"/>
</dbReference>
<keyword evidence="8 13" id="KW-1133">Transmembrane helix</keyword>
<evidence type="ECO:0000256" key="9">
    <source>
        <dbReference type="ARBA" id="ARBA00023002"/>
    </source>
</evidence>
<keyword evidence="7" id="KW-0274">FAD</keyword>
<comment type="cofactor">
    <cofactor evidence="1">
        <name>FAD</name>
        <dbReference type="ChEBI" id="CHEBI:57692"/>
    </cofactor>
</comment>
<feature type="domain" description="FAD-binding FR-type" evidence="14">
    <location>
        <begin position="223"/>
        <end position="320"/>
    </location>
</feature>
<evidence type="ECO:0000259" key="14">
    <source>
        <dbReference type="PROSITE" id="PS51384"/>
    </source>
</evidence>
<dbReference type="OrthoDB" id="9796486at2"/>
<dbReference type="STRING" id="861298.SAMN04488136_11138"/>
<dbReference type="GO" id="GO:0050660">
    <property type="term" value="F:flavin adenine dinucleotide binding"/>
    <property type="evidence" value="ECO:0007669"/>
    <property type="project" value="TreeGrafter"/>
</dbReference>
<evidence type="ECO:0000256" key="10">
    <source>
        <dbReference type="ARBA" id="ARBA00023004"/>
    </source>
</evidence>
<sequence>MRKQWFAIGVFLAAISLIWWQAAGDFVVSNSEDFFRVRASLIQLTGLLALSMMSIAMLLVMRFAWVERMTNGLDKSYHLHKWLGISAVVTATLHWLLVKSPRYLIDWGVIAAPNHGHSGWNVPGEPLQAWVAALRPEALLAGEWSFYALIVLSVIALVSAIGYKPFKITHKLMALCFIAVAFHSILLIKRTYWSQPITYVVIALAIIGTLAALYSLFGRIGQRHTYLANVVDVDYHSINKTTRLTVKVTDWPGHRSGQYAYLKCAHEQPHPFTITSYDEHNQQLEFLIKELGDFTCELKTRVQCGDTLQVEGPYGRFEFDDEKPSVWIAGGVGIAAFKAILAERAKKPCEQNVRLYYCTLSPDPELIDELNTLANRANIILHVIDNRSEPKLNIERLTQEVPDLLQRSIWFCGPSGFANALKTWLTKRGFPSQRFHCEYFEMR</sequence>
<keyword evidence="5" id="KW-0001">2Fe-2S</keyword>
<evidence type="ECO:0000256" key="13">
    <source>
        <dbReference type="SAM" id="Phobius"/>
    </source>
</evidence>
<dbReference type="InterPro" id="IPR013130">
    <property type="entry name" value="Fe3_Rdtase_TM_dom"/>
</dbReference>
<feature type="transmembrane region" description="Helical" evidence="13">
    <location>
        <begin position="197"/>
        <end position="217"/>
    </location>
</feature>
<evidence type="ECO:0000256" key="11">
    <source>
        <dbReference type="ARBA" id="ARBA00023014"/>
    </source>
</evidence>
<evidence type="ECO:0000256" key="12">
    <source>
        <dbReference type="ARBA" id="ARBA00023136"/>
    </source>
</evidence>
<comment type="subcellular location">
    <subcellularLocation>
        <location evidence="2">Membrane</location>
        <topology evidence="2">Multi-pass membrane protein</topology>
    </subcellularLocation>
</comment>
<feature type="transmembrane region" description="Helical" evidence="13">
    <location>
        <begin position="172"/>
        <end position="191"/>
    </location>
</feature>
<evidence type="ECO:0000256" key="7">
    <source>
        <dbReference type="ARBA" id="ARBA00022827"/>
    </source>
</evidence>
<dbReference type="Gene3D" id="2.40.30.10">
    <property type="entry name" value="Translation factors"/>
    <property type="match status" value="1"/>
</dbReference>
<evidence type="ECO:0000256" key="8">
    <source>
        <dbReference type="ARBA" id="ARBA00022989"/>
    </source>
</evidence>
<keyword evidence="16" id="KW-1185">Reference proteome</keyword>
<keyword evidence="11" id="KW-0411">Iron-sulfur</keyword>
<dbReference type="AlphaFoldDB" id="A0A1G8ANP9"/>
<evidence type="ECO:0000313" key="15">
    <source>
        <dbReference type="EMBL" id="SDH22537.1"/>
    </source>
</evidence>
<dbReference type="PANTHER" id="PTHR47354:SF8">
    <property type="entry name" value="1,2-PHENYLACETYL-COA EPOXIDASE, SUBUNIT E"/>
    <property type="match status" value="1"/>
</dbReference>
<keyword evidence="3" id="KW-0285">Flavoprotein</keyword>
<keyword evidence="10" id="KW-0408">Iron</keyword>
<evidence type="ECO:0000256" key="3">
    <source>
        <dbReference type="ARBA" id="ARBA00022630"/>
    </source>
</evidence>
<feature type="transmembrane region" description="Helical" evidence="13">
    <location>
        <begin position="82"/>
        <end position="98"/>
    </location>
</feature>
<dbReference type="Proteomes" id="UP000198854">
    <property type="component" value="Unassembled WGS sequence"/>
</dbReference>
<dbReference type="InterPro" id="IPR017927">
    <property type="entry name" value="FAD-bd_FR_type"/>
</dbReference>
<keyword evidence="6" id="KW-0479">Metal-binding</keyword>
<dbReference type="GO" id="GO:0046872">
    <property type="term" value="F:metal ion binding"/>
    <property type="evidence" value="ECO:0007669"/>
    <property type="project" value="UniProtKB-KW"/>
</dbReference>
<dbReference type="InterPro" id="IPR039261">
    <property type="entry name" value="FNR_nucleotide-bd"/>
</dbReference>
<organism evidence="15 16">
    <name type="scientific">Vibrio xiamenensis</name>
    <dbReference type="NCBI Taxonomy" id="861298"/>
    <lineage>
        <taxon>Bacteria</taxon>
        <taxon>Pseudomonadati</taxon>
        <taxon>Pseudomonadota</taxon>
        <taxon>Gammaproteobacteria</taxon>
        <taxon>Vibrionales</taxon>
        <taxon>Vibrionaceae</taxon>
        <taxon>Vibrio</taxon>
    </lineage>
</organism>
<evidence type="ECO:0000256" key="5">
    <source>
        <dbReference type="ARBA" id="ARBA00022714"/>
    </source>
</evidence>
<reference evidence="15 16" key="1">
    <citation type="submission" date="2016-10" db="EMBL/GenBank/DDBJ databases">
        <authorList>
            <person name="de Groot N.N."/>
        </authorList>
    </citation>
    <scope>NUCLEOTIDE SEQUENCE [LARGE SCALE GENOMIC DNA]</scope>
    <source>
        <strain evidence="15 16">CGMCC 1.10228</strain>
    </source>
</reference>
<dbReference type="InterPro" id="IPR050415">
    <property type="entry name" value="MRET"/>
</dbReference>
<dbReference type="PROSITE" id="PS51384">
    <property type="entry name" value="FAD_FR"/>
    <property type="match status" value="1"/>
</dbReference>
<feature type="transmembrane region" description="Helical" evidence="13">
    <location>
        <begin position="144"/>
        <end position="163"/>
    </location>
</feature>
<evidence type="ECO:0000256" key="2">
    <source>
        <dbReference type="ARBA" id="ARBA00004141"/>
    </source>
</evidence>
<name>A0A1G8ANP9_9VIBR</name>
<dbReference type="GO" id="GO:0016020">
    <property type="term" value="C:membrane"/>
    <property type="evidence" value="ECO:0007669"/>
    <property type="project" value="UniProtKB-SubCell"/>
</dbReference>
<evidence type="ECO:0000256" key="1">
    <source>
        <dbReference type="ARBA" id="ARBA00001974"/>
    </source>
</evidence>
<dbReference type="Pfam" id="PF08022">
    <property type="entry name" value="FAD_binding_8"/>
    <property type="match status" value="1"/>
</dbReference>
<dbReference type="EMBL" id="FNDD01000011">
    <property type="protein sequence ID" value="SDH22537.1"/>
    <property type="molecule type" value="Genomic_DNA"/>
</dbReference>
<evidence type="ECO:0000256" key="4">
    <source>
        <dbReference type="ARBA" id="ARBA00022692"/>
    </source>
</evidence>
<dbReference type="Pfam" id="PF01794">
    <property type="entry name" value="Ferric_reduct"/>
    <property type="match status" value="1"/>
</dbReference>
<dbReference type="SUPFAM" id="SSF52343">
    <property type="entry name" value="Ferredoxin reductase-like, C-terminal NADP-linked domain"/>
    <property type="match status" value="1"/>
</dbReference>
<dbReference type="GO" id="GO:0016491">
    <property type="term" value="F:oxidoreductase activity"/>
    <property type="evidence" value="ECO:0007669"/>
    <property type="project" value="UniProtKB-KW"/>
</dbReference>
<dbReference type="Gene3D" id="3.40.50.80">
    <property type="entry name" value="Nucleotide-binding domain of ferredoxin-NADP reductase (FNR) module"/>
    <property type="match status" value="1"/>
</dbReference>
<keyword evidence="9" id="KW-0560">Oxidoreductase</keyword>
<keyword evidence="12 13" id="KW-0472">Membrane</keyword>
<evidence type="ECO:0000313" key="16">
    <source>
        <dbReference type="Proteomes" id="UP000198854"/>
    </source>
</evidence>
<keyword evidence="4 13" id="KW-0812">Transmembrane</keyword>
<dbReference type="InterPro" id="IPR013112">
    <property type="entry name" value="FAD-bd_8"/>
</dbReference>